<dbReference type="RefSeq" id="WP_345233577.1">
    <property type="nucleotide sequence ID" value="NZ_BAABGZ010000010.1"/>
</dbReference>
<evidence type="ECO:0000313" key="1">
    <source>
        <dbReference type="EMBL" id="GAA4349042.1"/>
    </source>
</evidence>
<name>A0ABP8I0Y9_9BACT</name>
<dbReference type="EMBL" id="BAABGZ010000010">
    <property type="protein sequence ID" value="GAA4349042.1"/>
    <property type="molecule type" value="Genomic_DNA"/>
</dbReference>
<evidence type="ECO:0000313" key="2">
    <source>
        <dbReference type="Proteomes" id="UP001501153"/>
    </source>
</evidence>
<dbReference type="PROSITE" id="PS51257">
    <property type="entry name" value="PROKAR_LIPOPROTEIN"/>
    <property type="match status" value="1"/>
</dbReference>
<protein>
    <recommendedName>
        <fullName evidence="3">DUF4296 domain-containing protein</fullName>
    </recommendedName>
</protein>
<keyword evidence="2" id="KW-1185">Reference proteome</keyword>
<reference evidence="2" key="1">
    <citation type="journal article" date="2019" name="Int. J. Syst. Evol. Microbiol.">
        <title>The Global Catalogue of Microorganisms (GCM) 10K type strain sequencing project: providing services to taxonomists for standard genome sequencing and annotation.</title>
        <authorList>
            <consortium name="The Broad Institute Genomics Platform"/>
            <consortium name="The Broad Institute Genome Sequencing Center for Infectious Disease"/>
            <person name="Wu L."/>
            <person name="Ma J."/>
        </authorList>
    </citation>
    <scope>NUCLEOTIDE SEQUENCE [LARGE SCALE GENOMIC DNA]</scope>
    <source>
        <strain evidence="2">JCM 17923</strain>
    </source>
</reference>
<accession>A0ABP8I0Y9</accession>
<gene>
    <name evidence="1" type="ORF">GCM10023185_05430</name>
</gene>
<comment type="caution">
    <text evidence="1">The sequence shown here is derived from an EMBL/GenBank/DDBJ whole genome shotgun (WGS) entry which is preliminary data.</text>
</comment>
<proteinExistence type="predicted"/>
<evidence type="ECO:0008006" key="3">
    <source>
        <dbReference type="Google" id="ProtNLM"/>
    </source>
</evidence>
<sequence length="143" mass="16055">MRFSFKNTLLPFLTGSFALLTACSAPVESEKKSPALAAERAVMDRHDSLMVQTGQLFELKEKVKQARPAHAGRYLRGLQAADNAMMNWMHQYRAPDSTMSEAQRLAYFQKQQEILDAVEKQQQGIIDSVHALLQQQSATTSVK</sequence>
<dbReference type="Proteomes" id="UP001501153">
    <property type="component" value="Unassembled WGS sequence"/>
</dbReference>
<organism evidence="1 2">
    <name type="scientific">Hymenobacter saemangeumensis</name>
    <dbReference type="NCBI Taxonomy" id="1084522"/>
    <lineage>
        <taxon>Bacteria</taxon>
        <taxon>Pseudomonadati</taxon>
        <taxon>Bacteroidota</taxon>
        <taxon>Cytophagia</taxon>
        <taxon>Cytophagales</taxon>
        <taxon>Hymenobacteraceae</taxon>
        <taxon>Hymenobacter</taxon>
    </lineage>
</organism>